<dbReference type="EMBL" id="GG745332">
    <property type="protein sequence ID" value="KNE57948.1"/>
    <property type="molecule type" value="Genomic_DNA"/>
</dbReference>
<name>A0A0L0S5X5_ALLM3</name>
<evidence type="ECO:0000256" key="1">
    <source>
        <dbReference type="SAM" id="MobiDB-lite"/>
    </source>
</evidence>
<evidence type="ECO:0000313" key="3">
    <source>
        <dbReference type="Proteomes" id="UP000054350"/>
    </source>
</evidence>
<feature type="compositionally biased region" description="Basic and acidic residues" evidence="1">
    <location>
        <begin position="221"/>
        <end position="239"/>
    </location>
</feature>
<reference evidence="3" key="2">
    <citation type="submission" date="2009-11" db="EMBL/GenBank/DDBJ databases">
        <title>The Genome Sequence of Allomyces macrogynus strain ATCC 38327.</title>
        <authorList>
            <consortium name="The Broad Institute Genome Sequencing Platform"/>
            <person name="Russ C."/>
            <person name="Cuomo C."/>
            <person name="Shea T."/>
            <person name="Young S.K."/>
            <person name="Zeng Q."/>
            <person name="Koehrsen M."/>
            <person name="Haas B."/>
            <person name="Borodovsky M."/>
            <person name="Guigo R."/>
            <person name="Alvarado L."/>
            <person name="Berlin A."/>
            <person name="Borenstein D."/>
            <person name="Chen Z."/>
            <person name="Engels R."/>
            <person name="Freedman E."/>
            <person name="Gellesch M."/>
            <person name="Goldberg J."/>
            <person name="Griggs A."/>
            <person name="Gujja S."/>
            <person name="Heiman D."/>
            <person name="Hepburn T."/>
            <person name="Howarth C."/>
            <person name="Jen D."/>
            <person name="Larson L."/>
            <person name="Lewis B."/>
            <person name="Mehta T."/>
            <person name="Park D."/>
            <person name="Pearson M."/>
            <person name="Roberts A."/>
            <person name="Saif S."/>
            <person name="Shenoy N."/>
            <person name="Sisk P."/>
            <person name="Stolte C."/>
            <person name="Sykes S."/>
            <person name="Walk T."/>
            <person name="White J."/>
            <person name="Yandava C."/>
            <person name="Burger G."/>
            <person name="Gray M.W."/>
            <person name="Holland P.W.H."/>
            <person name="King N."/>
            <person name="Lang F.B.F."/>
            <person name="Roger A.J."/>
            <person name="Ruiz-Trillo I."/>
            <person name="Lander E."/>
            <person name="Nusbaum C."/>
        </authorList>
    </citation>
    <scope>NUCLEOTIDE SEQUENCE [LARGE SCALE GENOMIC DNA]</scope>
    <source>
        <strain evidence="3">ATCC 38327</strain>
    </source>
</reference>
<feature type="region of interest" description="Disordered" evidence="1">
    <location>
        <begin position="644"/>
        <end position="673"/>
    </location>
</feature>
<feature type="compositionally biased region" description="Basic and acidic residues" evidence="1">
    <location>
        <begin position="652"/>
        <end position="661"/>
    </location>
</feature>
<protein>
    <submittedName>
        <fullName evidence="2">Uncharacterized protein</fullName>
    </submittedName>
</protein>
<evidence type="ECO:0000313" key="2">
    <source>
        <dbReference type="EMBL" id="KNE57948.1"/>
    </source>
</evidence>
<proteinExistence type="predicted"/>
<dbReference type="VEuPathDB" id="FungiDB:AMAG_04782"/>
<dbReference type="AlphaFoldDB" id="A0A0L0S5X5"/>
<feature type="compositionally biased region" description="Polar residues" evidence="1">
    <location>
        <begin position="662"/>
        <end position="673"/>
    </location>
</feature>
<dbReference type="OrthoDB" id="5581234at2759"/>
<sequence length="673" mass="71929">MSLAGSVDVGPDAVIVNPDAVIVIPDAVIVIPDAFIVIPDAVHVADAGNVQFQSTGDLAGKVETFEGAIKCPRDAPLPDSLAPVLRLGLVYGVVPLGSRERDVTFVARKDTCSPSIDALTAIASNVVLVDQCSPSGPRWEDIPRIAASGSNDERLQLIAAALGIAAAFVLTRVRFVPTLRADVIRRRGPFSSPCVRSQLTSVANDSSRDPSTTFAAAPDAKATKKQDSAFMESDARPDIKVPSSARPPTVLDEVPRPVASAAVDPLLAAVDPLPAAFNPLPVAVDPLPVAVDPSRAEGGVQQVADKRIVDVSHVVVAPVQFATGNRALDAPYYRSIFEGGRFEDEGWKLRYLARRARSNQGATTVFDCFDVLDAKAVVAHISPRFMAPPLEHWISTAGTRDGVLPTARLIKTPHTVVHITPPYAFTYAELLAKWAGAIPELHLWRIIYDVAPVLATILTAKPAAHGHITLVLTADQGFLVRVVRSRAEPDDNAPLPKLVHSVAHQLLAPLMGIAARSRRFAAVFALLATCRDQLSALLAARREAERVIVSARNGEADPDALPFPTVAESDWAGDWDVLPLGADGVTTVLPRMSPPPRPTRRSLGSPSSGNLVEQRLRRKRDQVVQAWSVQRALDRIVAERERAVQRTAGVGEAREVEKEGGDSSNSGTDLQGH</sequence>
<gene>
    <name evidence="2" type="ORF">AMAG_04782</name>
</gene>
<feature type="region of interest" description="Disordered" evidence="1">
    <location>
        <begin position="201"/>
        <end position="251"/>
    </location>
</feature>
<accession>A0A0L0S5X5</accession>
<feature type="region of interest" description="Disordered" evidence="1">
    <location>
        <begin position="586"/>
        <end position="616"/>
    </location>
</feature>
<dbReference type="Proteomes" id="UP000054350">
    <property type="component" value="Unassembled WGS sequence"/>
</dbReference>
<feature type="compositionally biased region" description="Polar residues" evidence="1">
    <location>
        <begin position="201"/>
        <end position="214"/>
    </location>
</feature>
<reference evidence="2 3" key="1">
    <citation type="submission" date="2009-11" db="EMBL/GenBank/DDBJ databases">
        <title>Annotation of Allomyces macrogynus ATCC 38327.</title>
        <authorList>
            <consortium name="The Broad Institute Genome Sequencing Platform"/>
            <person name="Russ C."/>
            <person name="Cuomo C."/>
            <person name="Burger G."/>
            <person name="Gray M.W."/>
            <person name="Holland P.W.H."/>
            <person name="King N."/>
            <person name="Lang F.B.F."/>
            <person name="Roger A.J."/>
            <person name="Ruiz-Trillo I."/>
            <person name="Young S.K."/>
            <person name="Zeng Q."/>
            <person name="Gargeya S."/>
            <person name="Fitzgerald M."/>
            <person name="Haas B."/>
            <person name="Abouelleil A."/>
            <person name="Alvarado L."/>
            <person name="Arachchi H.M."/>
            <person name="Berlin A."/>
            <person name="Chapman S.B."/>
            <person name="Gearin G."/>
            <person name="Goldberg J."/>
            <person name="Griggs A."/>
            <person name="Gujja S."/>
            <person name="Hansen M."/>
            <person name="Heiman D."/>
            <person name="Howarth C."/>
            <person name="Larimer J."/>
            <person name="Lui A."/>
            <person name="MacDonald P.J.P."/>
            <person name="McCowen C."/>
            <person name="Montmayeur A."/>
            <person name="Murphy C."/>
            <person name="Neiman D."/>
            <person name="Pearson M."/>
            <person name="Priest M."/>
            <person name="Roberts A."/>
            <person name="Saif S."/>
            <person name="Shea T."/>
            <person name="Sisk P."/>
            <person name="Stolte C."/>
            <person name="Sykes S."/>
            <person name="Wortman J."/>
            <person name="Nusbaum C."/>
            <person name="Birren B."/>
        </authorList>
    </citation>
    <scope>NUCLEOTIDE SEQUENCE [LARGE SCALE GENOMIC DNA]</scope>
    <source>
        <strain evidence="2 3">ATCC 38327</strain>
    </source>
</reference>
<keyword evidence="3" id="KW-1185">Reference proteome</keyword>
<organism evidence="2 3">
    <name type="scientific">Allomyces macrogynus (strain ATCC 38327)</name>
    <name type="common">Allomyces javanicus var. macrogynus</name>
    <dbReference type="NCBI Taxonomy" id="578462"/>
    <lineage>
        <taxon>Eukaryota</taxon>
        <taxon>Fungi</taxon>
        <taxon>Fungi incertae sedis</taxon>
        <taxon>Blastocladiomycota</taxon>
        <taxon>Blastocladiomycetes</taxon>
        <taxon>Blastocladiales</taxon>
        <taxon>Blastocladiaceae</taxon>
        <taxon>Allomyces</taxon>
    </lineage>
</organism>